<dbReference type="Pfam" id="PF09084">
    <property type="entry name" value="NMT1"/>
    <property type="match status" value="1"/>
</dbReference>
<dbReference type="SUPFAM" id="SSF53850">
    <property type="entry name" value="Periplasmic binding protein-like II"/>
    <property type="match status" value="1"/>
</dbReference>
<dbReference type="PATRIC" id="fig|1423766.4.peg.1103"/>
<keyword evidence="3" id="KW-1185">Reference proteome</keyword>
<reference evidence="2 3" key="1">
    <citation type="journal article" date="2015" name="Genome Announc.">
        <title>Expanding the biotechnology potential of lactobacilli through comparative genomics of 213 strains and associated genera.</title>
        <authorList>
            <person name="Sun Z."/>
            <person name="Harris H.M."/>
            <person name="McCann A."/>
            <person name="Guo C."/>
            <person name="Argimon S."/>
            <person name="Zhang W."/>
            <person name="Yang X."/>
            <person name="Jeffery I.B."/>
            <person name="Cooney J.C."/>
            <person name="Kagawa T.F."/>
            <person name="Liu W."/>
            <person name="Song Y."/>
            <person name="Salvetti E."/>
            <person name="Wrobel A."/>
            <person name="Rasinkangas P."/>
            <person name="Parkhill J."/>
            <person name="Rea M.C."/>
            <person name="O'Sullivan O."/>
            <person name="Ritari J."/>
            <person name="Douillard F.P."/>
            <person name="Paul Ross R."/>
            <person name="Yang R."/>
            <person name="Briner A.E."/>
            <person name="Felis G.E."/>
            <person name="de Vos W.M."/>
            <person name="Barrangou R."/>
            <person name="Klaenhammer T.R."/>
            <person name="Caufield P.W."/>
            <person name="Cui Y."/>
            <person name="Zhang H."/>
            <person name="O'Toole P.W."/>
        </authorList>
    </citation>
    <scope>NUCLEOTIDE SEQUENCE [LARGE SCALE GENOMIC DNA]</scope>
    <source>
        <strain evidence="2 3">DSM 19906</strain>
    </source>
</reference>
<dbReference type="PANTHER" id="PTHR31528">
    <property type="entry name" value="4-AMINO-5-HYDROXYMETHYL-2-METHYLPYRIMIDINE PHOSPHATE SYNTHASE THI11-RELATED"/>
    <property type="match status" value="1"/>
</dbReference>
<sequence>MKTETIRLALEWIPNTNHTGFYTAIENGYYADEGLNLSIFMPDDHGDGRDWLLQGKADFAITEQMSLSDVFVKDQQTPLVAIAALTDHNLSGLLTNHQISRPKDLTGNTYATFGYPTEQAIIRDTINADGGDYNQVTIVPNDMIFDPVKDLADQKYDGIFVYHHWEGLMARLSDENEDYHFYYVKDYVPEFDYYTPVLAANTHFLGEHGDVARRFLKATRKGFMFAERFPEAAAQILMRYVPDRRLQESLVLASQSEISQHYRMPNSLWGVIDKSRWEKFYVWLNRQKMGKMIPNDIGFTNRYLDI</sequence>
<feature type="domain" description="SsuA/THI5-like" evidence="1">
    <location>
        <begin position="15"/>
        <end position="233"/>
    </location>
</feature>
<proteinExistence type="predicted"/>
<evidence type="ECO:0000259" key="1">
    <source>
        <dbReference type="Pfam" id="PF09084"/>
    </source>
</evidence>
<organism evidence="2 3">
    <name type="scientific">Lentilactobacillus kisonensis DSM 19906 = JCM 15041</name>
    <dbReference type="NCBI Taxonomy" id="1423766"/>
    <lineage>
        <taxon>Bacteria</taxon>
        <taxon>Bacillati</taxon>
        <taxon>Bacillota</taxon>
        <taxon>Bacilli</taxon>
        <taxon>Lactobacillales</taxon>
        <taxon>Lactobacillaceae</taxon>
        <taxon>Lentilactobacillus</taxon>
    </lineage>
</organism>
<gene>
    <name evidence="2" type="ORF">FC98_GL001070</name>
</gene>
<dbReference type="InterPro" id="IPR015168">
    <property type="entry name" value="SsuA/THI5"/>
</dbReference>
<dbReference type="Proteomes" id="UP000051439">
    <property type="component" value="Unassembled WGS sequence"/>
</dbReference>
<dbReference type="PANTHER" id="PTHR31528:SF3">
    <property type="entry name" value="THIAMINE BIOSYNTHESIS PROTEIN HI_0357-RELATED"/>
    <property type="match status" value="1"/>
</dbReference>
<name>A0A0R1NT84_9LACO</name>
<dbReference type="GO" id="GO:0009228">
    <property type="term" value="P:thiamine biosynthetic process"/>
    <property type="evidence" value="ECO:0007669"/>
    <property type="project" value="InterPro"/>
</dbReference>
<comment type="caution">
    <text evidence="2">The sequence shown here is derived from an EMBL/GenBank/DDBJ whole genome shotgun (WGS) entry which is preliminary data.</text>
</comment>
<dbReference type="EMBL" id="AZEB01000002">
    <property type="protein sequence ID" value="KRL23036.1"/>
    <property type="molecule type" value="Genomic_DNA"/>
</dbReference>
<dbReference type="InterPro" id="IPR027939">
    <property type="entry name" value="NMT1/THI5"/>
</dbReference>
<dbReference type="AlphaFoldDB" id="A0A0R1NT84"/>
<evidence type="ECO:0000313" key="2">
    <source>
        <dbReference type="EMBL" id="KRL23036.1"/>
    </source>
</evidence>
<evidence type="ECO:0000313" key="3">
    <source>
        <dbReference type="Proteomes" id="UP000051439"/>
    </source>
</evidence>
<accession>A0A0R1NT84</accession>
<dbReference type="Gene3D" id="3.40.190.10">
    <property type="entry name" value="Periplasmic binding protein-like II"/>
    <property type="match status" value="2"/>
</dbReference>
<dbReference type="RefSeq" id="WP_056949113.1">
    <property type="nucleotide sequence ID" value="NZ_AZEB01000002.1"/>
</dbReference>
<protein>
    <recommendedName>
        <fullName evidence="1">SsuA/THI5-like domain-containing protein</fullName>
    </recommendedName>
</protein>